<organism evidence="1 2">
    <name type="scientific">Phakopsora pachyrhizi</name>
    <name type="common">Asian soybean rust disease fungus</name>
    <dbReference type="NCBI Taxonomy" id="170000"/>
    <lineage>
        <taxon>Eukaryota</taxon>
        <taxon>Fungi</taxon>
        <taxon>Dikarya</taxon>
        <taxon>Basidiomycota</taxon>
        <taxon>Pucciniomycotina</taxon>
        <taxon>Pucciniomycetes</taxon>
        <taxon>Pucciniales</taxon>
        <taxon>Phakopsoraceae</taxon>
        <taxon>Phakopsora</taxon>
    </lineage>
</organism>
<accession>A0AAV0BJF6</accession>
<proteinExistence type="predicted"/>
<dbReference type="AlphaFoldDB" id="A0AAV0BJF6"/>
<comment type="caution">
    <text evidence="1">The sequence shown here is derived from an EMBL/GenBank/DDBJ whole genome shotgun (WGS) entry which is preliminary data.</text>
</comment>
<dbReference type="Proteomes" id="UP001153365">
    <property type="component" value="Unassembled WGS sequence"/>
</dbReference>
<evidence type="ECO:0000313" key="1">
    <source>
        <dbReference type="EMBL" id="CAH7686463.1"/>
    </source>
</evidence>
<gene>
    <name evidence="1" type="ORF">PPACK8108_LOCUS21112</name>
</gene>
<protein>
    <submittedName>
        <fullName evidence="1">Expressed protein</fullName>
    </submittedName>
</protein>
<sequence>MSFKESDLLVHENPEATNRLIALNRILAEVGEAVIIVSAIKNIDWKFPSRQNILILLDDFNKILSDYLPEIQRNIYSLNDAIAPEIFSSNSHASGAPQAINNSVLITNILKKIAVVLKPQNLRGYKKCDLIRVEARRFTWLTQDVEEIKNIWESLLEIYMDYLSKTFKPSLAGISSSAYWQKILLVSRKLNKAVESTKYNLIVVRTEFQAPNQKIYLINNPCGHLSVNLSSLFIKQILTAWERLKDNMPLQEILWNLMWLQSPYPVEKRSELNSKISKNLTPLRHQLVFLKDSLDPKNLADSLKNISSKSALFNFPSKITKQTIKMRSDILHMAEEDKLKNLEKASEYIIIPKTYFLLIGNNINSLFENLIKIVEIYPKYLKKLFFATDGKVLGYEEHWKELELNLSDCLSNVDLTIQQLTHPEPIDFIKDFQLIGNEFTGRLHSIMKATATKPESIQSPTGGIALRIFVHDKYAERLIVLFSLLVDKISRKNRDRLRFSYPLTDRQLITLGRVFQEWLHGGHLATSENLLVSLTTNMYEIQEANLFSIIKSFCDAFFAEHPNALPVKKEKNRHVTTRNPMRKFQKLLGEIKTDKSNEGQVWLECWIEQVVLLVTKYHAELNSLR</sequence>
<reference evidence="1" key="1">
    <citation type="submission" date="2022-06" db="EMBL/GenBank/DDBJ databases">
        <authorList>
            <consortium name="SYNGENTA / RWTH Aachen University"/>
        </authorList>
    </citation>
    <scope>NUCLEOTIDE SEQUENCE</scope>
</reference>
<keyword evidence="2" id="KW-1185">Reference proteome</keyword>
<dbReference type="EMBL" id="CALTRL010005793">
    <property type="protein sequence ID" value="CAH7686463.1"/>
    <property type="molecule type" value="Genomic_DNA"/>
</dbReference>
<name>A0AAV0BJF6_PHAPC</name>
<evidence type="ECO:0000313" key="2">
    <source>
        <dbReference type="Proteomes" id="UP001153365"/>
    </source>
</evidence>